<keyword evidence="7" id="KW-0131">Cell cycle</keyword>
<comment type="similarity">
    <text evidence="2 7">Belongs to the glycosyltransferase 4 family. MraY subfamily.</text>
</comment>
<dbReference type="PANTHER" id="PTHR22926">
    <property type="entry name" value="PHOSPHO-N-ACETYLMURAMOYL-PENTAPEPTIDE-TRANSFERASE"/>
    <property type="match status" value="1"/>
</dbReference>
<accession>A0ABV1GCQ8</accession>
<evidence type="ECO:0000256" key="5">
    <source>
        <dbReference type="ARBA" id="ARBA00022989"/>
    </source>
</evidence>
<keyword evidence="10" id="KW-1185">Reference proteome</keyword>
<feature type="transmembrane region" description="Helical" evidence="7">
    <location>
        <begin position="90"/>
        <end position="109"/>
    </location>
</feature>
<protein>
    <recommendedName>
        <fullName evidence="7 8">Phospho-N-acetylmuramoyl-pentapeptide-transferase</fullName>
        <ecNumber evidence="7 8">2.7.8.13</ecNumber>
    </recommendedName>
    <alternativeName>
        <fullName evidence="7">UDP-MurNAc-pentapeptide phosphotransferase</fullName>
    </alternativeName>
</protein>
<evidence type="ECO:0000256" key="1">
    <source>
        <dbReference type="ARBA" id="ARBA00004141"/>
    </source>
</evidence>
<keyword evidence="3 7" id="KW-0808">Transferase</keyword>
<evidence type="ECO:0000256" key="7">
    <source>
        <dbReference type="HAMAP-Rule" id="MF_00038"/>
    </source>
</evidence>
<dbReference type="Pfam" id="PF00953">
    <property type="entry name" value="Glycos_transf_4"/>
    <property type="match status" value="1"/>
</dbReference>
<sequence>MEKFAFLTAAFGAMLITAASGLLIVPALRKLHFGQTIKEIGPTWHAGKNGTPTMGGLTFYLGVLCGVVAGYAALALGAPKVLGDFASQQSVALFIAVLTSFAFGLVGFVDDYIKVVKKRNLGLRARAKIVAQILITGAFLMSLHLNGTLSTMVTLPLFGLVDLGYFFYPISFLLVIGMVNAVNLTDGIDGLASSVTFVSMLGFLFISSMLGQTSIAVFSAAVAGGCGGFLAWNFYPAKTFMGDTGSMFLGGAVVSAAYCMGRPELLLFLGVIYLVEAFSVMLQVSYFKLTHGKRIFKMSPIHHHFEMCGWSEIKIVAVFSLVCFIGVVLGCLFVYLY</sequence>
<gene>
    <name evidence="7 9" type="primary">mraY</name>
    <name evidence="9" type="ORF">WMO24_04165</name>
</gene>
<comment type="pathway">
    <text evidence="7">Cell wall biogenesis; peptidoglycan biosynthesis.</text>
</comment>
<dbReference type="InterPro" id="IPR018480">
    <property type="entry name" value="PNAcMuramoyl-5peptid_Trfase_CS"/>
</dbReference>
<dbReference type="GO" id="GO:0016740">
    <property type="term" value="F:transferase activity"/>
    <property type="evidence" value="ECO:0007669"/>
    <property type="project" value="UniProtKB-KW"/>
</dbReference>
<dbReference type="InterPro" id="IPR003524">
    <property type="entry name" value="PNAcMuramoyl-5peptid_Trfase"/>
</dbReference>
<evidence type="ECO:0000313" key="10">
    <source>
        <dbReference type="Proteomes" id="UP001477672"/>
    </source>
</evidence>
<feature type="transmembrane region" description="Helical" evidence="7">
    <location>
        <begin position="129"/>
        <end position="145"/>
    </location>
</feature>
<keyword evidence="6 7" id="KW-0472">Membrane</keyword>
<feature type="transmembrane region" description="Helical" evidence="7">
    <location>
        <begin position="57"/>
        <end position="78"/>
    </location>
</feature>
<evidence type="ECO:0000256" key="3">
    <source>
        <dbReference type="ARBA" id="ARBA00022679"/>
    </source>
</evidence>
<dbReference type="RefSeq" id="WP_349215061.1">
    <property type="nucleotide sequence ID" value="NZ_JBBMFA010000061.1"/>
</dbReference>
<proteinExistence type="inferred from homology"/>
<evidence type="ECO:0000313" key="9">
    <source>
        <dbReference type="EMBL" id="MEQ2519627.1"/>
    </source>
</evidence>
<keyword evidence="7" id="KW-0132">Cell division</keyword>
<keyword evidence="7" id="KW-0961">Cell wall biogenesis/degradation</keyword>
<evidence type="ECO:0000256" key="4">
    <source>
        <dbReference type="ARBA" id="ARBA00022692"/>
    </source>
</evidence>
<evidence type="ECO:0000256" key="6">
    <source>
        <dbReference type="ARBA" id="ARBA00023136"/>
    </source>
</evidence>
<reference evidence="9 10" key="1">
    <citation type="submission" date="2024-03" db="EMBL/GenBank/DDBJ databases">
        <title>Human intestinal bacterial collection.</title>
        <authorList>
            <person name="Pauvert C."/>
            <person name="Hitch T.C.A."/>
            <person name="Clavel T."/>
        </authorList>
    </citation>
    <scope>NUCLEOTIDE SEQUENCE [LARGE SCALE GENOMIC DNA]</scope>
    <source>
        <strain evidence="9 10">CLA-JM-H11</strain>
    </source>
</reference>
<feature type="transmembrane region" description="Helical" evidence="7">
    <location>
        <begin position="6"/>
        <end position="28"/>
    </location>
</feature>
<keyword evidence="7" id="KW-0133">Cell shape</keyword>
<keyword evidence="4 7" id="KW-0812">Transmembrane</keyword>
<keyword evidence="7" id="KW-1003">Cell membrane</keyword>
<feature type="transmembrane region" description="Helical" evidence="7">
    <location>
        <begin position="165"/>
        <end position="184"/>
    </location>
</feature>
<dbReference type="Proteomes" id="UP001477672">
    <property type="component" value="Unassembled WGS sequence"/>
</dbReference>
<feature type="transmembrane region" description="Helical" evidence="7">
    <location>
        <begin position="265"/>
        <end position="287"/>
    </location>
</feature>
<name>A0ABV1GCQ8_9FIRM</name>
<dbReference type="EC" id="2.7.8.13" evidence="7 8"/>
<evidence type="ECO:0000256" key="2">
    <source>
        <dbReference type="ARBA" id="ARBA00005583"/>
    </source>
</evidence>
<comment type="subcellular location">
    <subcellularLocation>
        <location evidence="7">Cell membrane</location>
        <topology evidence="7">Multi-pass membrane protein</topology>
    </subcellularLocation>
    <subcellularLocation>
        <location evidence="1">Membrane</location>
        <topology evidence="1">Multi-pass membrane protein</topology>
    </subcellularLocation>
</comment>
<feature type="transmembrane region" description="Helical" evidence="7">
    <location>
        <begin position="191"/>
        <end position="210"/>
    </location>
</feature>
<comment type="cofactor">
    <cofactor evidence="7">
        <name>Mg(2+)</name>
        <dbReference type="ChEBI" id="CHEBI:18420"/>
    </cofactor>
</comment>
<comment type="caution">
    <text evidence="9">The sequence shown here is derived from an EMBL/GenBank/DDBJ whole genome shotgun (WGS) entry which is preliminary data.</text>
</comment>
<feature type="transmembrane region" description="Helical" evidence="7">
    <location>
        <begin position="315"/>
        <end position="336"/>
    </location>
</feature>
<organism evidence="9 10">
    <name type="scientific">Ruthenibacterium intestinale</name>
    <dbReference type="NCBI Taxonomy" id="3133163"/>
    <lineage>
        <taxon>Bacteria</taxon>
        <taxon>Bacillati</taxon>
        <taxon>Bacillota</taxon>
        <taxon>Clostridia</taxon>
        <taxon>Eubacteriales</taxon>
        <taxon>Oscillospiraceae</taxon>
        <taxon>Ruthenibacterium</taxon>
    </lineage>
</organism>
<dbReference type="HAMAP" id="MF_00038">
    <property type="entry name" value="MraY"/>
    <property type="match status" value="1"/>
</dbReference>
<dbReference type="CDD" id="cd06852">
    <property type="entry name" value="GT_MraY"/>
    <property type="match status" value="1"/>
</dbReference>
<keyword evidence="7" id="KW-0460">Magnesium</keyword>
<evidence type="ECO:0000256" key="8">
    <source>
        <dbReference type="NCBIfam" id="TIGR00445"/>
    </source>
</evidence>
<dbReference type="EMBL" id="JBBMFA010000061">
    <property type="protein sequence ID" value="MEQ2519627.1"/>
    <property type="molecule type" value="Genomic_DNA"/>
</dbReference>
<keyword evidence="7" id="KW-0479">Metal-binding</keyword>
<comment type="catalytic activity">
    <reaction evidence="7">
        <text>UDP-N-acetyl-alpha-D-muramoyl-L-alanyl-gamma-D-glutamyl-meso-2,6-diaminopimeloyl-D-alanyl-D-alanine + di-trans,octa-cis-undecaprenyl phosphate = di-trans,octa-cis-undecaprenyl diphospho-N-acetyl-alpha-D-muramoyl-L-alanyl-D-glutamyl-meso-2,6-diaminopimeloyl-D-alanyl-D-alanine + UMP</text>
        <dbReference type="Rhea" id="RHEA:28386"/>
        <dbReference type="ChEBI" id="CHEBI:57865"/>
        <dbReference type="ChEBI" id="CHEBI:60392"/>
        <dbReference type="ChEBI" id="CHEBI:61386"/>
        <dbReference type="ChEBI" id="CHEBI:61387"/>
        <dbReference type="EC" id="2.7.8.13"/>
    </reaction>
</comment>
<feature type="transmembrane region" description="Helical" evidence="7">
    <location>
        <begin position="216"/>
        <end position="235"/>
    </location>
</feature>
<comment type="function">
    <text evidence="7">Catalyzes the initial step of the lipid cycle reactions in the biosynthesis of the cell wall peptidoglycan: transfers peptidoglycan precursor phospho-MurNAc-pentapeptide from UDP-MurNAc-pentapeptide onto the lipid carrier undecaprenyl phosphate, yielding undecaprenyl-pyrophosphoryl-MurNAc-pentapeptide, known as lipid I.</text>
</comment>
<dbReference type="InterPro" id="IPR000715">
    <property type="entry name" value="Glycosyl_transferase_4"/>
</dbReference>
<keyword evidence="5 7" id="KW-1133">Transmembrane helix</keyword>
<dbReference type="PROSITE" id="PS01348">
    <property type="entry name" value="MRAY_2"/>
    <property type="match status" value="1"/>
</dbReference>
<dbReference type="PANTHER" id="PTHR22926:SF5">
    <property type="entry name" value="PHOSPHO-N-ACETYLMURAMOYL-PENTAPEPTIDE-TRANSFERASE HOMOLOG"/>
    <property type="match status" value="1"/>
</dbReference>
<dbReference type="NCBIfam" id="TIGR00445">
    <property type="entry name" value="mraY"/>
    <property type="match status" value="1"/>
</dbReference>
<keyword evidence="7" id="KW-0573">Peptidoglycan synthesis</keyword>